<gene>
    <name evidence="8" type="ORF">OKA104_LOCUS36205</name>
    <name evidence="7" type="ORF">VCS650_LOCUS30618</name>
</gene>
<dbReference type="Proteomes" id="UP000663891">
    <property type="component" value="Unassembled WGS sequence"/>
</dbReference>
<feature type="transmembrane region" description="Helical" evidence="5">
    <location>
        <begin position="143"/>
        <end position="162"/>
    </location>
</feature>
<protein>
    <recommendedName>
        <fullName evidence="6">G-protein coupled receptors family 1 profile domain-containing protein</fullName>
    </recommendedName>
</protein>
<feature type="transmembrane region" description="Helical" evidence="5">
    <location>
        <begin position="230"/>
        <end position="253"/>
    </location>
</feature>
<keyword evidence="4 5" id="KW-0472">Membrane</keyword>
<dbReference type="AlphaFoldDB" id="A0A815D340"/>
<keyword evidence="2 5" id="KW-0812">Transmembrane</keyword>
<dbReference type="SUPFAM" id="SSF81321">
    <property type="entry name" value="Family A G protein-coupled receptor-like"/>
    <property type="match status" value="1"/>
</dbReference>
<sequence length="329" mass="36931">MSSNNNITITLAIIQIQSAFRYPTLILGFILLIGGVLGNILNILVFIKLGNYKNNACSLYMFVRTFIDLYILLAGLTTRILTTGFQIDFTLVNIIWCKTRLGLSNINSESTYTLICLQAIDACICSSPSVGVRQKSNIRIARYLVIGTLCFWCIHEIPYFIFQDLVIVGGTHMCIATNTIYAQYRTYFTALCINTIIPIIVVSTFGFLAVRHMKTIAVTRTLSSLTRQTINMALFQIVAVLIFNGPNAAWLIYSAITTNVVKDTYRRAVEQLIASFAATYSYGPYASSFYCYCLSKRFRNQLMVSVKEVVGSIRTNQVFPNTQRNGTRT</sequence>
<evidence type="ECO:0000313" key="9">
    <source>
        <dbReference type="Proteomes" id="UP000663891"/>
    </source>
</evidence>
<feature type="transmembrane region" description="Helical" evidence="5">
    <location>
        <begin position="59"/>
        <end position="81"/>
    </location>
</feature>
<evidence type="ECO:0000313" key="7">
    <source>
        <dbReference type="EMBL" id="CAF1293061.1"/>
    </source>
</evidence>
<evidence type="ECO:0000313" key="8">
    <source>
        <dbReference type="EMBL" id="CAF4110949.1"/>
    </source>
</evidence>
<dbReference type="EMBL" id="CAJOAY010005534">
    <property type="protein sequence ID" value="CAF4110949.1"/>
    <property type="molecule type" value="Genomic_DNA"/>
</dbReference>
<comment type="subcellular location">
    <subcellularLocation>
        <location evidence="1">Membrane</location>
    </subcellularLocation>
</comment>
<feature type="transmembrane region" description="Helical" evidence="5">
    <location>
        <begin position="187"/>
        <end position="210"/>
    </location>
</feature>
<evidence type="ECO:0000256" key="4">
    <source>
        <dbReference type="ARBA" id="ARBA00023136"/>
    </source>
</evidence>
<organism evidence="7 9">
    <name type="scientific">Adineta steineri</name>
    <dbReference type="NCBI Taxonomy" id="433720"/>
    <lineage>
        <taxon>Eukaryota</taxon>
        <taxon>Metazoa</taxon>
        <taxon>Spiralia</taxon>
        <taxon>Gnathifera</taxon>
        <taxon>Rotifera</taxon>
        <taxon>Eurotatoria</taxon>
        <taxon>Bdelloidea</taxon>
        <taxon>Adinetida</taxon>
        <taxon>Adinetidae</taxon>
        <taxon>Adineta</taxon>
    </lineage>
</organism>
<proteinExistence type="predicted"/>
<dbReference type="InterPro" id="IPR017452">
    <property type="entry name" value="GPCR_Rhodpsn_7TM"/>
</dbReference>
<evidence type="ECO:0000256" key="1">
    <source>
        <dbReference type="ARBA" id="ARBA00004370"/>
    </source>
</evidence>
<evidence type="ECO:0000259" key="6">
    <source>
        <dbReference type="PROSITE" id="PS50262"/>
    </source>
</evidence>
<dbReference type="EMBL" id="CAJNON010000502">
    <property type="protein sequence ID" value="CAF1293061.1"/>
    <property type="molecule type" value="Genomic_DNA"/>
</dbReference>
<accession>A0A815D340</accession>
<dbReference type="PROSITE" id="PS50262">
    <property type="entry name" value="G_PROTEIN_RECEP_F1_2"/>
    <property type="match status" value="1"/>
</dbReference>
<evidence type="ECO:0000256" key="2">
    <source>
        <dbReference type="ARBA" id="ARBA00022692"/>
    </source>
</evidence>
<keyword evidence="3 5" id="KW-1133">Transmembrane helix</keyword>
<evidence type="ECO:0000256" key="3">
    <source>
        <dbReference type="ARBA" id="ARBA00022989"/>
    </source>
</evidence>
<reference evidence="7" key="1">
    <citation type="submission" date="2021-02" db="EMBL/GenBank/DDBJ databases">
        <authorList>
            <person name="Nowell W R."/>
        </authorList>
    </citation>
    <scope>NUCLEOTIDE SEQUENCE</scope>
</reference>
<dbReference type="Proteomes" id="UP000663881">
    <property type="component" value="Unassembled WGS sequence"/>
</dbReference>
<feature type="transmembrane region" description="Helical" evidence="5">
    <location>
        <begin position="25"/>
        <end position="47"/>
    </location>
</feature>
<dbReference type="OrthoDB" id="10034622at2759"/>
<feature type="transmembrane region" description="Helical" evidence="5">
    <location>
        <begin position="273"/>
        <end position="293"/>
    </location>
</feature>
<evidence type="ECO:0000256" key="5">
    <source>
        <dbReference type="SAM" id="Phobius"/>
    </source>
</evidence>
<feature type="domain" description="G-protein coupled receptors family 1 profile" evidence="6">
    <location>
        <begin position="38"/>
        <end position="292"/>
    </location>
</feature>
<dbReference type="GO" id="GO:0016020">
    <property type="term" value="C:membrane"/>
    <property type="evidence" value="ECO:0007669"/>
    <property type="project" value="UniProtKB-SubCell"/>
</dbReference>
<dbReference type="Gene3D" id="1.20.1070.10">
    <property type="entry name" value="Rhodopsin 7-helix transmembrane proteins"/>
    <property type="match status" value="1"/>
</dbReference>
<comment type="caution">
    <text evidence="7">The sequence shown here is derived from an EMBL/GenBank/DDBJ whole genome shotgun (WGS) entry which is preliminary data.</text>
</comment>
<name>A0A815D340_9BILA</name>